<dbReference type="HOGENOM" id="CLU_1557032_0_0_1"/>
<dbReference type="Gene3D" id="3.80.10.10">
    <property type="entry name" value="Ribonuclease Inhibitor"/>
    <property type="match status" value="1"/>
</dbReference>
<evidence type="ECO:0000256" key="1">
    <source>
        <dbReference type="SAM" id="MobiDB-lite"/>
    </source>
</evidence>
<accession>V3Z3Y2</accession>
<dbReference type="OrthoDB" id="5855206at2759"/>
<dbReference type="SUPFAM" id="SSF52058">
    <property type="entry name" value="L domain-like"/>
    <property type="match status" value="1"/>
</dbReference>
<reference evidence="2 3" key="1">
    <citation type="journal article" date="2013" name="Nature">
        <title>Insights into bilaterian evolution from three spiralian genomes.</title>
        <authorList>
            <person name="Simakov O."/>
            <person name="Marletaz F."/>
            <person name="Cho S.J."/>
            <person name="Edsinger-Gonzales E."/>
            <person name="Havlak P."/>
            <person name="Hellsten U."/>
            <person name="Kuo D.H."/>
            <person name="Larsson T."/>
            <person name="Lv J."/>
            <person name="Arendt D."/>
            <person name="Savage R."/>
            <person name="Osoegawa K."/>
            <person name="de Jong P."/>
            <person name="Grimwood J."/>
            <person name="Chapman J.A."/>
            <person name="Shapiro H."/>
            <person name="Aerts A."/>
            <person name="Otillar R.P."/>
            <person name="Terry A.Y."/>
            <person name="Boore J.L."/>
            <person name="Grigoriev I.V."/>
            <person name="Lindberg D.R."/>
            <person name="Seaver E.C."/>
            <person name="Weisblat D.A."/>
            <person name="Putnam N.H."/>
            <person name="Rokhsar D.S."/>
        </authorList>
    </citation>
    <scope>NUCLEOTIDE SEQUENCE [LARGE SCALE GENOMIC DNA]</scope>
</reference>
<feature type="compositionally biased region" description="Basic and acidic residues" evidence="1">
    <location>
        <begin position="1"/>
        <end position="15"/>
    </location>
</feature>
<dbReference type="InterPro" id="IPR032675">
    <property type="entry name" value="LRR_dom_sf"/>
</dbReference>
<keyword evidence="3" id="KW-1185">Reference proteome</keyword>
<name>V3Z3Y2_LOTGI</name>
<dbReference type="Proteomes" id="UP000030746">
    <property type="component" value="Unassembled WGS sequence"/>
</dbReference>
<gene>
    <name evidence="2" type="ORF">LOTGIDRAFT_167913</name>
</gene>
<dbReference type="CTD" id="20240728"/>
<protein>
    <submittedName>
        <fullName evidence="2">Uncharacterized protein</fullName>
    </submittedName>
</protein>
<dbReference type="STRING" id="225164.V3Z3Y2"/>
<evidence type="ECO:0000313" key="2">
    <source>
        <dbReference type="EMBL" id="ESO85333.1"/>
    </source>
</evidence>
<dbReference type="KEGG" id="lgi:LOTGIDRAFT_167913"/>
<proteinExistence type="predicted"/>
<evidence type="ECO:0000313" key="3">
    <source>
        <dbReference type="Proteomes" id="UP000030746"/>
    </source>
</evidence>
<dbReference type="RefSeq" id="XP_009064032.1">
    <property type="nucleotide sequence ID" value="XM_009065784.1"/>
</dbReference>
<feature type="region of interest" description="Disordered" evidence="1">
    <location>
        <begin position="1"/>
        <end position="28"/>
    </location>
</feature>
<dbReference type="AlphaFoldDB" id="V3Z3Y2"/>
<dbReference type="EMBL" id="KB203275">
    <property type="protein sequence ID" value="ESO85333.1"/>
    <property type="molecule type" value="Genomic_DNA"/>
</dbReference>
<organism evidence="2 3">
    <name type="scientific">Lottia gigantea</name>
    <name type="common">Giant owl limpet</name>
    <dbReference type="NCBI Taxonomy" id="225164"/>
    <lineage>
        <taxon>Eukaryota</taxon>
        <taxon>Metazoa</taxon>
        <taxon>Spiralia</taxon>
        <taxon>Lophotrochozoa</taxon>
        <taxon>Mollusca</taxon>
        <taxon>Gastropoda</taxon>
        <taxon>Patellogastropoda</taxon>
        <taxon>Lottioidea</taxon>
        <taxon>Lottiidae</taxon>
        <taxon>Lottia</taxon>
    </lineage>
</organism>
<dbReference type="GeneID" id="20240728"/>
<sequence length="172" mass="19540">MSDLHREKDENKTENEDQNDEENDSTQSFTEAVREKYCFDGSDYTFGSCQITFHGKAGTGGAKAELAHLRNVVLCNSNLTYAGIPREGLASLCPNVIDLDISGNNLTSWKEILPIFQQLTHLKFIFQGFCCNFMTPEFLIDLTKVLESDKFHPRSISLIYKILTLIFPIDYK</sequence>